<dbReference type="EMBL" id="JAACJM010000259">
    <property type="protein sequence ID" value="KAF5334480.1"/>
    <property type="molecule type" value="Genomic_DNA"/>
</dbReference>
<keyword evidence="1" id="KW-1133">Transmembrane helix</keyword>
<dbReference type="Proteomes" id="UP000559256">
    <property type="component" value="Unassembled WGS sequence"/>
</dbReference>
<keyword evidence="1" id="KW-0472">Membrane</keyword>
<feature type="transmembrane region" description="Helical" evidence="1">
    <location>
        <begin position="51"/>
        <end position="69"/>
    </location>
</feature>
<accession>A0A8H5FET1</accession>
<dbReference type="AlphaFoldDB" id="A0A8H5FET1"/>
<keyword evidence="1" id="KW-0812">Transmembrane</keyword>
<feature type="transmembrane region" description="Helical" evidence="1">
    <location>
        <begin position="81"/>
        <end position="108"/>
    </location>
</feature>
<reference evidence="2 3" key="1">
    <citation type="journal article" date="2020" name="ISME J.">
        <title>Uncovering the hidden diversity of litter-decomposition mechanisms in mushroom-forming fungi.</title>
        <authorList>
            <person name="Floudas D."/>
            <person name="Bentzer J."/>
            <person name="Ahren D."/>
            <person name="Johansson T."/>
            <person name="Persson P."/>
            <person name="Tunlid A."/>
        </authorList>
    </citation>
    <scope>NUCLEOTIDE SEQUENCE [LARGE SCALE GENOMIC DNA]</scope>
    <source>
        <strain evidence="2 3">CBS 291.85</strain>
    </source>
</reference>
<proteinExistence type="predicted"/>
<evidence type="ECO:0000256" key="1">
    <source>
        <dbReference type="SAM" id="Phobius"/>
    </source>
</evidence>
<feature type="transmembrane region" description="Helical" evidence="1">
    <location>
        <begin position="120"/>
        <end position="144"/>
    </location>
</feature>
<evidence type="ECO:0000313" key="3">
    <source>
        <dbReference type="Proteomes" id="UP000559256"/>
    </source>
</evidence>
<comment type="caution">
    <text evidence="2">The sequence shown here is derived from an EMBL/GenBank/DDBJ whole genome shotgun (WGS) entry which is preliminary data.</text>
</comment>
<dbReference type="OrthoDB" id="2535105at2759"/>
<sequence length="220" mass="24513">MASNITTPNLGPTLGAFELGVLFSTLLYGSVLVQGIYYFQNQFKDHAFLKMMVVFVLGLLWAGLYLNTIKGFADLEAVDNINWTIGLAVPIAGIVVLLALGIACAVTTRSFKFSAYTIDFRWLLIMVMTSGAVVDMANTAALILCLKKGWTPQYENWFDHWDGRLILAWPGSDNECKLLNRRTLLHNIHDHEKPSLNSIQGHIQFRVSVDTVTVPVQSHL</sequence>
<feature type="transmembrane region" description="Helical" evidence="1">
    <location>
        <begin position="20"/>
        <end position="39"/>
    </location>
</feature>
<protein>
    <submittedName>
        <fullName evidence="2">Uncharacterized protein</fullName>
    </submittedName>
</protein>
<gene>
    <name evidence="2" type="ORF">D9758_017559</name>
</gene>
<evidence type="ECO:0000313" key="2">
    <source>
        <dbReference type="EMBL" id="KAF5334480.1"/>
    </source>
</evidence>
<organism evidence="2 3">
    <name type="scientific">Tetrapyrgos nigripes</name>
    <dbReference type="NCBI Taxonomy" id="182062"/>
    <lineage>
        <taxon>Eukaryota</taxon>
        <taxon>Fungi</taxon>
        <taxon>Dikarya</taxon>
        <taxon>Basidiomycota</taxon>
        <taxon>Agaricomycotina</taxon>
        <taxon>Agaricomycetes</taxon>
        <taxon>Agaricomycetidae</taxon>
        <taxon>Agaricales</taxon>
        <taxon>Marasmiineae</taxon>
        <taxon>Marasmiaceae</taxon>
        <taxon>Tetrapyrgos</taxon>
    </lineage>
</organism>
<keyword evidence="3" id="KW-1185">Reference proteome</keyword>
<name>A0A8H5FET1_9AGAR</name>